<dbReference type="InterPro" id="IPR001343">
    <property type="entry name" value="Hemolysn_Ca-bd"/>
</dbReference>
<dbReference type="Pfam" id="PF17892">
    <property type="entry name" value="Cadherin_5"/>
    <property type="match status" value="1"/>
</dbReference>
<dbReference type="SUPFAM" id="SSF51120">
    <property type="entry name" value="beta-Roll"/>
    <property type="match status" value="1"/>
</dbReference>
<evidence type="ECO:0000259" key="1">
    <source>
        <dbReference type="Pfam" id="PF17892"/>
    </source>
</evidence>
<dbReference type="EMBL" id="SSFX01000041">
    <property type="protein sequence ID" value="TXI28913.1"/>
    <property type="molecule type" value="Genomic_DNA"/>
</dbReference>
<name>A0A5C7VWG5_9PROT</name>
<proteinExistence type="predicted"/>
<dbReference type="InterPro" id="IPR011049">
    <property type="entry name" value="Serralysin-like_metalloprot_C"/>
</dbReference>
<comment type="caution">
    <text evidence="2">The sequence shown here is derived from an EMBL/GenBank/DDBJ whole genome shotgun (WGS) entry which is preliminary data.</text>
</comment>
<sequence length="617" mass="65085">MISPDPSILEVFGRTHANHWFNSELYALATPELILSSSDYPKTEVKVVKNGPNLVEFLNPDFSLLTPIGGGDTEFADALNEILSFLREAWDIIPEALSILLDSRLALPDFLPASGPLNNLLTAMDTLSSVLNLPDATGEAIADAIESIFDSRATLEGLRDTVGFSLVSVVNAIINFWELSTALYETLQAIDVATTNARIAGTKAFLSTTISIGDFLLDSIASLPENTVGSINALAGFLDSLGGVSMMTGPIVAVDNPTFRMDLYGVEDAVVLMREPGASVDLKSGKNLIMGSVRSLNDGSIREFGIDDAIFVVGEEIANDDLSRRKGSAILGYDVDGDGIEDITIALEGNFRLASFETEVVENGTYIRYLGNAVPLAENDGRNFLPEGFLTDEDSAFTTANVLANDSDGDGDVLHISALDTTDTRGLVINNDDGTFNYNPNGAFDYLNAGESATDSFVYTVSDGNGGSDTATVFIEVMGVEDGVELFGTSRSETLNGTAGDDRIKGNDGNDVLKGGAGNDWLAGERGSDILLGGLGKDIFFFSKGGGGDTISDFTNGFDKIQIAADTGITSFGQLKIAGGGGKGFVYTTFGLGNDTQVVLNGVPSTVLDATDFIFTA</sequence>
<protein>
    <recommendedName>
        <fullName evidence="1">Cadherin-like domain-containing protein</fullName>
    </recommendedName>
</protein>
<gene>
    <name evidence="2" type="ORF">E6Q60_06295</name>
</gene>
<dbReference type="NCBIfam" id="TIGR01965">
    <property type="entry name" value="VCBS_repeat"/>
    <property type="match status" value="1"/>
</dbReference>
<evidence type="ECO:0000313" key="2">
    <source>
        <dbReference type="EMBL" id="TXI28913.1"/>
    </source>
</evidence>
<dbReference type="Proteomes" id="UP000321055">
    <property type="component" value="Unassembled WGS sequence"/>
</dbReference>
<dbReference type="AlphaFoldDB" id="A0A5C7VWG5"/>
<dbReference type="InterPro" id="IPR018511">
    <property type="entry name" value="Hemolysin-typ_Ca-bd_CS"/>
</dbReference>
<organism evidence="2 3">
    <name type="scientific">Nitrosomonas oligotropha</name>
    <dbReference type="NCBI Taxonomy" id="42354"/>
    <lineage>
        <taxon>Bacteria</taxon>
        <taxon>Pseudomonadati</taxon>
        <taxon>Pseudomonadota</taxon>
        <taxon>Betaproteobacteria</taxon>
        <taxon>Nitrosomonadales</taxon>
        <taxon>Nitrosomonadaceae</taxon>
        <taxon>Nitrosomonas</taxon>
    </lineage>
</organism>
<dbReference type="PRINTS" id="PR00313">
    <property type="entry name" value="CABNDNGRPT"/>
</dbReference>
<dbReference type="InterPro" id="IPR041690">
    <property type="entry name" value="Cadherin_5"/>
</dbReference>
<feature type="domain" description="Cadherin-like" evidence="1">
    <location>
        <begin position="392"/>
        <end position="477"/>
    </location>
</feature>
<dbReference type="GO" id="GO:0005509">
    <property type="term" value="F:calcium ion binding"/>
    <property type="evidence" value="ECO:0007669"/>
    <property type="project" value="InterPro"/>
</dbReference>
<dbReference type="InterPro" id="IPR010221">
    <property type="entry name" value="VCBS_dom"/>
</dbReference>
<dbReference type="Pfam" id="PF00353">
    <property type="entry name" value="HemolysinCabind"/>
    <property type="match status" value="1"/>
</dbReference>
<evidence type="ECO:0000313" key="3">
    <source>
        <dbReference type="Proteomes" id="UP000321055"/>
    </source>
</evidence>
<dbReference type="Gene3D" id="2.150.10.10">
    <property type="entry name" value="Serralysin-like metalloprotease, C-terminal"/>
    <property type="match status" value="1"/>
</dbReference>
<accession>A0A5C7VWG5</accession>
<reference evidence="2 3" key="1">
    <citation type="submission" date="2018-09" db="EMBL/GenBank/DDBJ databases">
        <title>Metagenome Assembled Genomes from an Advanced Water Purification Facility.</title>
        <authorList>
            <person name="Stamps B.W."/>
            <person name="Spear J.R."/>
        </authorList>
    </citation>
    <scope>NUCLEOTIDE SEQUENCE [LARGE SCALE GENOMIC DNA]</scope>
    <source>
        <strain evidence="2">Bin_54_1</strain>
    </source>
</reference>
<dbReference type="PROSITE" id="PS00330">
    <property type="entry name" value="HEMOLYSIN_CALCIUM"/>
    <property type="match status" value="2"/>
</dbReference>